<dbReference type="UniPathway" id="UPA00049">
    <property type="reaction ID" value="UER00059"/>
</dbReference>
<evidence type="ECO:0000256" key="5">
    <source>
        <dbReference type="ARBA" id="ARBA00022605"/>
    </source>
</evidence>
<dbReference type="EC" id="2.2.1.6" evidence="8"/>
<evidence type="ECO:0000256" key="2">
    <source>
        <dbReference type="ARBA" id="ARBA00005025"/>
    </source>
</evidence>
<dbReference type="Pfam" id="PF22629">
    <property type="entry name" value="ACT_AHAS_ss"/>
    <property type="match status" value="1"/>
</dbReference>
<comment type="subunit">
    <text evidence="4 8">Dimer of large and small chains.</text>
</comment>
<dbReference type="InterPro" id="IPR027271">
    <property type="entry name" value="Acetolactate_synth/TF_NikR_C"/>
</dbReference>
<dbReference type="PATRIC" id="fig|43675.28.peg.1445"/>
<dbReference type="PANTHER" id="PTHR30239">
    <property type="entry name" value="ACETOLACTATE SYNTHASE SMALL SUBUNIT"/>
    <property type="match status" value="1"/>
</dbReference>
<dbReference type="InterPro" id="IPR019455">
    <property type="entry name" value="Acetolactate_synth_ssu_C"/>
</dbReference>
<dbReference type="PROSITE" id="PS51671">
    <property type="entry name" value="ACT"/>
    <property type="match status" value="1"/>
</dbReference>
<comment type="similarity">
    <text evidence="3 8">Belongs to the acetolactate synthase small subunit family.</text>
</comment>
<keyword evidence="5 8" id="KW-0028">Amino-acid biosynthesis</keyword>
<keyword evidence="8" id="KW-0808">Transferase</keyword>
<dbReference type="AlphaFoldDB" id="A0A0K2S0Q6"/>
<dbReference type="InterPro" id="IPR004789">
    <property type="entry name" value="Acetalactate_synth_ssu"/>
</dbReference>
<dbReference type="RefSeq" id="WP_060824598.1">
    <property type="nucleotide sequence ID" value="NZ_AP014938.1"/>
</dbReference>
<evidence type="ECO:0000256" key="7">
    <source>
        <dbReference type="ARBA" id="ARBA00048670"/>
    </source>
</evidence>
<dbReference type="FunFam" id="3.30.70.260:FF:000001">
    <property type="entry name" value="Acetolactate synthase, small subunit"/>
    <property type="match status" value="1"/>
</dbReference>
<dbReference type="UniPathway" id="UPA00047">
    <property type="reaction ID" value="UER00055"/>
</dbReference>
<dbReference type="Pfam" id="PF10369">
    <property type="entry name" value="ALS_ss_C"/>
    <property type="match status" value="1"/>
</dbReference>
<dbReference type="GO" id="GO:0005829">
    <property type="term" value="C:cytosol"/>
    <property type="evidence" value="ECO:0007669"/>
    <property type="project" value="TreeGrafter"/>
</dbReference>
<dbReference type="GO" id="GO:1990610">
    <property type="term" value="F:acetolactate synthase regulator activity"/>
    <property type="evidence" value="ECO:0007669"/>
    <property type="project" value="UniProtKB-UniRule"/>
</dbReference>
<feature type="domain" description="ACT" evidence="9">
    <location>
        <begin position="5"/>
        <end position="79"/>
    </location>
</feature>
<evidence type="ECO:0000256" key="4">
    <source>
        <dbReference type="ARBA" id="ARBA00011744"/>
    </source>
</evidence>
<evidence type="ECO:0000313" key="11">
    <source>
        <dbReference type="Proteomes" id="UP000066203"/>
    </source>
</evidence>
<gene>
    <name evidence="10" type="ORF">RM6536_1411</name>
</gene>
<evidence type="ECO:0000313" key="10">
    <source>
        <dbReference type="EMBL" id="BAS20658.1"/>
    </source>
</evidence>
<protein>
    <recommendedName>
        <fullName evidence="8">Acetolactate synthase small subunit</fullName>
        <shortName evidence="8">AHAS</shortName>
        <shortName evidence="8">ALS</shortName>
        <ecNumber evidence="8">2.2.1.6</ecNumber>
    </recommendedName>
    <alternativeName>
        <fullName evidence="8">Acetohydroxy-acid synthase small subunit</fullName>
    </alternativeName>
</protein>
<dbReference type="GO" id="GO:0003984">
    <property type="term" value="F:acetolactate synthase activity"/>
    <property type="evidence" value="ECO:0007669"/>
    <property type="project" value="UniProtKB-UniRule"/>
</dbReference>
<dbReference type="NCBIfam" id="TIGR00119">
    <property type="entry name" value="acolac_sm"/>
    <property type="match status" value="1"/>
</dbReference>
<proteinExistence type="inferred from homology"/>
<dbReference type="EMBL" id="AP014938">
    <property type="protein sequence ID" value="BAS20658.1"/>
    <property type="molecule type" value="Genomic_DNA"/>
</dbReference>
<evidence type="ECO:0000256" key="8">
    <source>
        <dbReference type="RuleBase" id="RU368092"/>
    </source>
</evidence>
<dbReference type="SUPFAM" id="SSF55021">
    <property type="entry name" value="ACT-like"/>
    <property type="match status" value="2"/>
</dbReference>
<dbReference type="Gene3D" id="3.30.70.1150">
    <property type="entry name" value="ACT-like. Chain A, domain 2"/>
    <property type="match status" value="1"/>
</dbReference>
<dbReference type="Proteomes" id="UP000066203">
    <property type="component" value="Chromosome"/>
</dbReference>
<dbReference type="InterPro" id="IPR054480">
    <property type="entry name" value="AHAS_small-like_ACT"/>
</dbReference>
<accession>A0A0K2S0Q6</accession>
<dbReference type="InterPro" id="IPR002912">
    <property type="entry name" value="ACT_dom"/>
</dbReference>
<dbReference type="CDD" id="cd04878">
    <property type="entry name" value="ACT_AHAS"/>
    <property type="match status" value="1"/>
</dbReference>
<organism evidence="10">
    <name type="scientific">Rothia mucilaginosa</name>
    <dbReference type="NCBI Taxonomy" id="43675"/>
    <lineage>
        <taxon>Bacteria</taxon>
        <taxon>Bacillati</taxon>
        <taxon>Actinomycetota</taxon>
        <taxon>Actinomycetes</taxon>
        <taxon>Micrococcales</taxon>
        <taxon>Micrococcaceae</taxon>
        <taxon>Rothia</taxon>
    </lineage>
</organism>
<dbReference type="InterPro" id="IPR045865">
    <property type="entry name" value="ACT-like_dom_sf"/>
</dbReference>
<dbReference type="GO" id="GO:0009097">
    <property type="term" value="P:isoleucine biosynthetic process"/>
    <property type="evidence" value="ECO:0007669"/>
    <property type="project" value="UniProtKB-UniRule"/>
</dbReference>
<comment type="catalytic activity">
    <reaction evidence="7 8">
        <text>2 pyruvate + H(+) = (2S)-2-acetolactate + CO2</text>
        <dbReference type="Rhea" id="RHEA:25249"/>
        <dbReference type="ChEBI" id="CHEBI:15361"/>
        <dbReference type="ChEBI" id="CHEBI:15378"/>
        <dbReference type="ChEBI" id="CHEBI:16526"/>
        <dbReference type="ChEBI" id="CHEBI:58476"/>
        <dbReference type="EC" id="2.2.1.6"/>
    </reaction>
</comment>
<comment type="function">
    <text evidence="8">Catalyzes the conversion of 2 pyruvate molecules into acetolactate in the first common step of the biosynthetic pathway of the branched-amino acids such as leucine, isoleucine, and valine.</text>
</comment>
<dbReference type="Gene3D" id="3.30.70.260">
    <property type="match status" value="1"/>
</dbReference>
<dbReference type="NCBIfam" id="NF008864">
    <property type="entry name" value="PRK11895.1"/>
    <property type="match status" value="1"/>
</dbReference>
<comment type="pathway">
    <text evidence="1 8">Amino-acid biosynthesis; L-isoleucine biosynthesis; L-isoleucine from 2-oxobutanoate: step 1/4.</text>
</comment>
<reference evidence="11" key="1">
    <citation type="submission" date="2015-08" db="EMBL/GenBank/DDBJ databases">
        <title>Complete genome sequence of Rothia mucilaginosa strain NUM-Rm6536.</title>
        <authorList>
            <person name="Nambu T."/>
        </authorList>
    </citation>
    <scope>NUCLEOTIDE SEQUENCE [LARGE SCALE GENOMIC DNA]</scope>
    <source>
        <strain evidence="11">NUM-Rm6536</strain>
    </source>
</reference>
<name>A0A0K2S0Q6_9MICC</name>
<dbReference type="FunFam" id="3.30.70.1150:FF:000001">
    <property type="entry name" value="Acetolactate synthase small subunit"/>
    <property type="match status" value="1"/>
</dbReference>
<evidence type="ECO:0000259" key="9">
    <source>
        <dbReference type="PROSITE" id="PS51671"/>
    </source>
</evidence>
<evidence type="ECO:0000256" key="1">
    <source>
        <dbReference type="ARBA" id="ARBA00004974"/>
    </source>
</evidence>
<sequence length="166" mass="17948">MSQHTLSVLVEDKPGVLTRVSGLFSRRLFNILSLAVGPTENPGVSRITVVTEGDAHTIEQITKQLNKLVHVLKVVELPADSSTRRGHILIKVKADAVARLQIVQAADLFRASVIDVSPESVVIEATGSEEKLNALLDVLEPYGVREIVRAGTIGLARGPRAMSERI</sequence>
<dbReference type="GO" id="GO:0009099">
    <property type="term" value="P:L-valine biosynthetic process"/>
    <property type="evidence" value="ECO:0007669"/>
    <property type="project" value="UniProtKB-UniRule"/>
</dbReference>
<evidence type="ECO:0000256" key="3">
    <source>
        <dbReference type="ARBA" id="ARBA00006341"/>
    </source>
</evidence>
<keyword evidence="6 8" id="KW-0100">Branched-chain amino acid biosynthesis</keyword>
<dbReference type="InterPro" id="IPR039557">
    <property type="entry name" value="AHAS_ACT"/>
</dbReference>
<evidence type="ECO:0000256" key="6">
    <source>
        <dbReference type="ARBA" id="ARBA00023304"/>
    </source>
</evidence>
<dbReference type="PANTHER" id="PTHR30239:SF0">
    <property type="entry name" value="ACETOLACTATE SYNTHASE SMALL SUBUNIT 1, CHLOROPLASTIC"/>
    <property type="match status" value="1"/>
</dbReference>
<comment type="pathway">
    <text evidence="2 8">Amino-acid biosynthesis; L-valine biosynthesis; L-valine from pyruvate: step 1/4.</text>
</comment>